<keyword evidence="2" id="KW-0229">DNA integration</keyword>
<evidence type="ECO:0000256" key="4">
    <source>
        <dbReference type="ARBA" id="ARBA00023172"/>
    </source>
</evidence>
<dbReference type="Proteomes" id="UP001058273">
    <property type="component" value="Chromosome"/>
</dbReference>
<evidence type="ECO:0000313" key="7">
    <source>
        <dbReference type="Proteomes" id="UP001058273"/>
    </source>
</evidence>
<dbReference type="InterPro" id="IPR013762">
    <property type="entry name" value="Integrase-like_cat_sf"/>
</dbReference>
<dbReference type="EMBL" id="CP102451">
    <property type="protein sequence ID" value="UUV97999.1"/>
    <property type="molecule type" value="Genomic_DNA"/>
</dbReference>
<dbReference type="Pfam" id="PF14659">
    <property type="entry name" value="Phage_int_SAM_3"/>
    <property type="match status" value="1"/>
</dbReference>
<gene>
    <name evidence="6" type="primary">xerC_1</name>
    <name evidence="6" type="ORF">G314FT_00900</name>
</gene>
<dbReference type="InterPro" id="IPR010998">
    <property type="entry name" value="Integrase_recombinase_N"/>
</dbReference>
<evidence type="ECO:0000256" key="2">
    <source>
        <dbReference type="ARBA" id="ARBA00022908"/>
    </source>
</evidence>
<organism evidence="6 7">
    <name type="scientific">Vagococcus luciliae</name>
    <dbReference type="NCBI Taxonomy" id="2920380"/>
    <lineage>
        <taxon>Bacteria</taxon>
        <taxon>Bacillati</taxon>
        <taxon>Bacillota</taxon>
        <taxon>Bacilli</taxon>
        <taxon>Lactobacillales</taxon>
        <taxon>Enterococcaceae</taxon>
        <taxon>Vagococcus</taxon>
    </lineage>
</organism>
<dbReference type="Pfam" id="PF00589">
    <property type="entry name" value="Phage_integrase"/>
    <property type="match status" value="1"/>
</dbReference>
<dbReference type="PANTHER" id="PTHR30629:SF2">
    <property type="entry name" value="PROPHAGE INTEGRASE INTS-RELATED"/>
    <property type="match status" value="1"/>
</dbReference>
<name>A0ABY5NWH1_9ENTE</name>
<dbReference type="InterPro" id="IPR011010">
    <property type="entry name" value="DNA_brk_join_enz"/>
</dbReference>
<reference evidence="6" key="2">
    <citation type="submission" date="2022-08" db="EMBL/GenBank/DDBJ databases">
        <authorList>
            <person name="Poehlein A."/>
            <person name="Guzman J."/>
            <person name="Daniel R."/>
            <person name="Vilcinskas A."/>
        </authorList>
    </citation>
    <scope>NUCLEOTIDE SEQUENCE</scope>
    <source>
        <strain evidence="6">G314FT</strain>
    </source>
</reference>
<dbReference type="PROSITE" id="PS51898">
    <property type="entry name" value="TYR_RECOMBINASE"/>
    <property type="match status" value="1"/>
</dbReference>
<dbReference type="SUPFAM" id="SSF56349">
    <property type="entry name" value="DNA breaking-rejoining enzymes"/>
    <property type="match status" value="1"/>
</dbReference>
<dbReference type="Gene3D" id="1.10.150.130">
    <property type="match status" value="1"/>
</dbReference>
<proteinExistence type="inferred from homology"/>
<dbReference type="RefSeq" id="WP_257701600.1">
    <property type="nucleotide sequence ID" value="NZ_CP102451.1"/>
</dbReference>
<dbReference type="Gene3D" id="1.10.443.10">
    <property type="entry name" value="Intergrase catalytic core"/>
    <property type="match status" value="1"/>
</dbReference>
<protein>
    <submittedName>
        <fullName evidence="6">Tyrosine recombinase XerC</fullName>
    </submittedName>
</protein>
<evidence type="ECO:0000313" key="6">
    <source>
        <dbReference type="EMBL" id="UUV97999.1"/>
    </source>
</evidence>
<keyword evidence="7" id="KW-1185">Reference proteome</keyword>
<evidence type="ECO:0000256" key="1">
    <source>
        <dbReference type="ARBA" id="ARBA00008857"/>
    </source>
</evidence>
<dbReference type="InterPro" id="IPR050808">
    <property type="entry name" value="Phage_Integrase"/>
</dbReference>
<sequence length="400" mass="46391">MATQIKKYTKKDGTTAYMFKKYLGIDPITGKQRETTRRGFKSVKEAKLALSRLEVEIAENGLKQNKPIRTYSELCDDWFNLIYKKRVKESTFWNTKTIFDTHIIPILGHLKVNKITVQMCQQYANDWSDSSPKRYKRLINYAGMIFKYAVSIGELKDNPMDNIIIPTIEVEEKKANFLSKEELVFFLEQLKQNWDYKRFAFFFLLSHTGMRKGEALAIQWRDIDLSNKTLTINKTLAVGKNGSLLVQTPKTKTSIRTIGLDDNTIEVLKQWKKFQAKELSLLQFIPSVDQLVFSKSDTNTLLDPGAPRNWLDTFYRKFPTFKRITVHQLRHTHASLLFMAKADMKQVQSRLGHSSLSTTYSVYTHLSEEIEKDTANLFADFMTDKNNLGQSLGQKKYPLD</sequence>
<evidence type="ECO:0000259" key="5">
    <source>
        <dbReference type="PROSITE" id="PS51898"/>
    </source>
</evidence>
<dbReference type="PANTHER" id="PTHR30629">
    <property type="entry name" value="PROPHAGE INTEGRASE"/>
    <property type="match status" value="1"/>
</dbReference>
<accession>A0ABY5NWH1</accession>
<reference evidence="6" key="1">
    <citation type="submission" date="2022-08" db="EMBL/GenBank/DDBJ databases">
        <title>Genome sequence of Vagococcus luciliae DSM 112651.</title>
        <authorList>
            <person name="Juan G."/>
            <person name="Anja P."/>
            <person name="Rolf D."/>
            <person name="Kampfer P."/>
            <person name="Vilcinskas A."/>
        </authorList>
    </citation>
    <scope>NUCLEOTIDE SEQUENCE</scope>
    <source>
        <strain evidence="6">G314FT</strain>
    </source>
</reference>
<feature type="domain" description="Tyr recombinase" evidence="5">
    <location>
        <begin position="173"/>
        <end position="376"/>
    </location>
</feature>
<dbReference type="CDD" id="cd01189">
    <property type="entry name" value="INT_ICEBs1_C_like"/>
    <property type="match status" value="1"/>
</dbReference>
<keyword evidence="3" id="KW-0238">DNA-binding</keyword>
<dbReference type="InterPro" id="IPR004107">
    <property type="entry name" value="Integrase_SAM-like_N"/>
</dbReference>
<dbReference type="Pfam" id="PF14657">
    <property type="entry name" value="Arm-DNA-bind_4"/>
    <property type="match status" value="1"/>
</dbReference>
<comment type="similarity">
    <text evidence="1">Belongs to the 'phage' integrase family.</text>
</comment>
<keyword evidence="4" id="KW-0233">DNA recombination</keyword>
<dbReference type="InterPro" id="IPR002104">
    <property type="entry name" value="Integrase_catalytic"/>
</dbReference>
<evidence type="ECO:0000256" key="3">
    <source>
        <dbReference type="ARBA" id="ARBA00023125"/>
    </source>
</evidence>
<dbReference type="InterPro" id="IPR028259">
    <property type="entry name" value="AP2-like_int_N"/>
</dbReference>